<comment type="function">
    <text evidence="9">Transfers the 4'-phosphopantetheine moiety from coenzyme A to the 'Ser-36' of acyl-carrier-protein.</text>
</comment>
<dbReference type="InterPro" id="IPR008278">
    <property type="entry name" value="4-PPantetheinyl_Trfase_dom"/>
</dbReference>
<keyword evidence="3 10" id="KW-0479">Metal-binding</keyword>
<evidence type="ECO:0000256" key="10">
    <source>
        <dbReference type="HAMAP-Rule" id="MF_00101"/>
    </source>
</evidence>
<dbReference type="GO" id="GO:0000287">
    <property type="term" value="F:magnesium ion binding"/>
    <property type="evidence" value="ECO:0007669"/>
    <property type="project" value="UniProtKB-UniRule"/>
</dbReference>
<evidence type="ECO:0000259" key="11">
    <source>
        <dbReference type="Pfam" id="PF01648"/>
    </source>
</evidence>
<organism evidence="12 13">
    <name type="scientific">SAR86 cluster bacterium</name>
    <dbReference type="NCBI Taxonomy" id="2030880"/>
    <lineage>
        <taxon>Bacteria</taxon>
        <taxon>Pseudomonadati</taxon>
        <taxon>Pseudomonadota</taxon>
        <taxon>Gammaproteobacteria</taxon>
        <taxon>SAR86 cluster</taxon>
    </lineage>
</organism>
<dbReference type="Gene3D" id="3.90.470.20">
    <property type="entry name" value="4'-phosphopantetheinyl transferase domain"/>
    <property type="match status" value="1"/>
</dbReference>
<comment type="cofactor">
    <cofactor evidence="10">
        <name>Mg(2+)</name>
        <dbReference type="ChEBI" id="CHEBI:18420"/>
    </cofactor>
</comment>
<keyword evidence="5 10" id="KW-0460">Magnesium</keyword>
<keyword evidence="1 10" id="KW-0444">Lipid biosynthesis</keyword>
<feature type="binding site" evidence="10">
    <location>
        <position position="8"/>
    </location>
    <ligand>
        <name>Mg(2+)</name>
        <dbReference type="ChEBI" id="CHEBI:18420"/>
    </ligand>
</feature>
<accession>A0A520MYB9</accession>
<evidence type="ECO:0000313" key="13">
    <source>
        <dbReference type="Proteomes" id="UP000318710"/>
    </source>
</evidence>
<evidence type="ECO:0000313" key="12">
    <source>
        <dbReference type="EMBL" id="RZO26228.1"/>
    </source>
</evidence>
<feature type="domain" description="4'-phosphopantetheinyl transferase" evidence="11">
    <location>
        <begin position="4"/>
        <end position="121"/>
    </location>
</feature>
<dbReference type="AlphaFoldDB" id="A0A520MYB9"/>
<feature type="binding site" evidence="10">
    <location>
        <position position="57"/>
    </location>
    <ligand>
        <name>Mg(2+)</name>
        <dbReference type="ChEBI" id="CHEBI:18420"/>
    </ligand>
</feature>
<evidence type="ECO:0000256" key="6">
    <source>
        <dbReference type="ARBA" id="ARBA00023098"/>
    </source>
</evidence>
<evidence type="ECO:0000256" key="4">
    <source>
        <dbReference type="ARBA" id="ARBA00022832"/>
    </source>
</evidence>
<dbReference type="EC" id="2.7.8.7" evidence="10"/>
<dbReference type="GO" id="GO:0005737">
    <property type="term" value="C:cytoplasm"/>
    <property type="evidence" value="ECO:0007669"/>
    <property type="project" value="UniProtKB-SubCell"/>
</dbReference>
<evidence type="ECO:0000256" key="1">
    <source>
        <dbReference type="ARBA" id="ARBA00022516"/>
    </source>
</evidence>
<dbReference type="FunFam" id="3.90.470.20:FF:000001">
    <property type="entry name" value="Holo-[acyl-carrier-protein] synthase"/>
    <property type="match status" value="1"/>
</dbReference>
<comment type="caution">
    <text evidence="12">The sequence shown here is derived from an EMBL/GenBank/DDBJ whole genome shotgun (WGS) entry which is preliminary data.</text>
</comment>
<keyword evidence="4 10" id="KW-0276">Fatty acid metabolism</keyword>
<protein>
    <recommendedName>
        <fullName evidence="10">Holo-[acyl-carrier-protein] synthase</fullName>
        <shortName evidence="10">Holo-ACP synthase</shortName>
        <ecNumber evidence="10">2.7.8.7</ecNumber>
    </recommendedName>
    <alternativeName>
        <fullName evidence="10">4'-phosphopantetheinyl transferase AcpS</fullName>
    </alternativeName>
</protein>
<gene>
    <name evidence="10" type="primary">acpS</name>
    <name evidence="12" type="ORF">EVA93_04275</name>
</gene>
<dbReference type="NCBIfam" id="TIGR00556">
    <property type="entry name" value="pantethn_trn"/>
    <property type="match status" value="1"/>
</dbReference>
<dbReference type="EMBL" id="SHBF01000030">
    <property type="protein sequence ID" value="RZO26228.1"/>
    <property type="molecule type" value="Genomic_DNA"/>
</dbReference>
<evidence type="ECO:0000256" key="9">
    <source>
        <dbReference type="ARBA" id="ARBA00054726"/>
    </source>
</evidence>
<dbReference type="InterPro" id="IPR037143">
    <property type="entry name" value="4-PPantetheinyl_Trfase_dom_sf"/>
</dbReference>
<dbReference type="SUPFAM" id="SSF56214">
    <property type="entry name" value="4'-phosphopantetheinyl transferase"/>
    <property type="match status" value="1"/>
</dbReference>
<evidence type="ECO:0000256" key="7">
    <source>
        <dbReference type="ARBA" id="ARBA00023160"/>
    </source>
</evidence>
<dbReference type="InterPro" id="IPR004568">
    <property type="entry name" value="Ppantetheine-prot_Trfase_dom"/>
</dbReference>
<evidence type="ECO:0000256" key="8">
    <source>
        <dbReference type="ARBA" id="ARBA00050875"/>
    </source>
</evidence>
<evidence type="ECO:0000256" key="2">
    <source>
        <dbReference type="ARBA" id="ARBA00022679"/>
    </source>
</evidence>
<dbReference type="Pfam" id="PF01648">
    <property type="entry name" value="ACPS"/>
    <property type="match status" value="1"/>
</dbReference>
<comment type="function">
    <text evidence="10">Transfers the 4'-phosphopantetheine moiety from coenzyme A to a Ser of acyl-carrier-protein.</text>
</comment>
<evidence type="ECO:0000256" key="5">
    <source>
        <dbReference type="ARBA" id="ARBA00022842"/>
    </source>
</evidence>
<reference evidence="12 13" key="1">
    <citation type="submission" date="2019-02" db="EMBL/GenBank/DDBJ databases">
        <title>Prokaryotic population dynamics and viral predation in marine succession experiment using metagenomics: the confinement effect.</title>
        <authorList>
            <person name="Haro-Moreno J.M."/>
            <person name="Rodriguez-Valera F."/>
            <person name="Lopez-Perez M."/>
        </authorList>
    </citation>
    <scope>NUCLEOTIDE SEQUENCE [LARGE SCALE GENOMIC DNA]</scope>
    <source>
        <strain evidence="12">MED-G160</strain>
    </source>
</reference>
<keyword evidence="10" id="KW-0963">Cytoplasm</keyword>
<comment type="subcellular location">
    <subcellularLocation>
        <location evidence="10">Cytoplasm</location>
    </subcellularLocation>
</comment>
<keyword evidence="7 10" id="KW-0275">Fatty acid biosynthesis</keyword>
<keyword evidence="2 10" id="KW-0808">Transferase</keyword>
<keyword evidence="6 10" id="KW-0443">Lipid metabolism</keyword>
<dbReference type="HAMAP" id="MF_00101">
    <property type="entry name" value="AcpS"/>
    <property type="match status" value="1"/>
</dbReference>
<dbReference type="NCBIfam" id="TIGR00516">
    <property type="entry name" value="acpS"/>
    <property type="match status" value="1"/>
</dbReference>
<name>A0A520MYB9_9GAMM</name>
<dbReference type="Proteomes" id="UP000318710">
    <property type="component" value="Unassembled WGS sequence"/>
</dbReference>
<sequence>MIFGIGTDIVEIKRIETMTSLDKFASKILSQNEKEFYDSLTNQKQIKYISKQFAAKEAIAKAIGTGIRNDTHFKNIEVLRDKNGAPIFNALNRLEKIISDLGITKTHVSLADERDYAIAIAVLEK</sequence>
<dbReference type="GO" id="GO:0008897">
    <property type="term" value="F:holo-[acyl-carrier-protein] synthase activity"/>
    <property type="evidence" value="ECO:0007669"/>
    <property type="project" value="UniProtKB-UniRule"/>
</dbReference>
<evidence type="ECO:0000256" key="3">
    <source>
        <dbReference type="ARBA" id="ARBA00022723"/>
    </source>
</evidence>
<comment type="catalytic activity">
    <reaction evidence="8 10">
        <text>apo-[ACP] + CoA = holo-[ACP] + adenosine 3',5'-bisphosphate + H(+)</text>
        <dbReference type="Rhea" id="RHEA:12068"/>
        <dbReference type="Rhea" id="RHEA-COMP:9685"/>
        <dbReference type="Rhea" id="RHEA-COMP:9690"/>
        <dbReference type="ChEBI" id="CHEBI:15378"/>
        <dbReference type="ChEBI" id="CHEBI:29999"/>
        <dbReference type="ChEBI" id="CHEBI:57287"/>
        <dbReference type="ChEBI" id="CHEBI:58343"/>
        <dbReference type="ChEBI" id="CHEBI:64479"/>
        <dbReference type="EC" id="2.7.8.7"/>
    </reaction>
</comment>
<dbReference type="GO" id="GO:0006633">
    <property type="term" value="P:fatty acid biosynthetic process"/>
    <property type="evidence" value="ECO:0007669"/>
    <property type="project" value="UniProtKB-UniRule"/>
</dbReference>
<comment type="similarity">
    <text evidence="10">Belongs to the P-Pant transferase superfamily. AcpS family.</text>
</comment>
<proteinExistence type="inferred from homology"/>
<dbReference type="InterPro" id="IPR002582">
    <property type="entry name" value="ACPS"/>
</dbReference>